<evidence type="ECO:0000259" key="2">
    <source>
        <dbReference type="Pfam" id="PF01757"/>
    </source>
</evidence>
<dbReference type="GO" id="GO:0016747">
    <property type="term" value="F:acyltransferase activity, transferring groups other than amino-acyl groups"/>
    <property type="evidence" value="ECO:0007669"/>
    <property type="project" value="InterPro"/>
</dbReference>
<feature type="transmembrane region" description="Helical" evidence="1">
    <location>
        <begin position="20"/>
        <end position="37"/>
    </location>
</feature>
<evidence type="ECO:0000256" key="1">
    <source>
        <dbReference type="SAM" id="Phobius"/>
    </source>
</evidence>
<keyword evidence="1" id="KW-0812">Transmembrane</keyword>
<dbReference type="WBParaSite" id="ACRNAN_Path_885.g3405.t1">
    <property type="protein sequence ID" value="ACRNAN_Path_885.g3405.t1"/>
    <property type="gene ID" value="ACRNAN_Path_885.g3405"/>
</dbReference>
<dbReference type="PANTHER" id="PTHR11161:SF55">
    <property type="entry name" value="NOSE RESISTANT-TO-FLUOXETINE PROTEIN N-TERMINAL DOMAIN-CONTAINING PROTEIN"/>
    <property type="match status" value="1"/>
</dbReference>
<dbReference type="Pfam" id="PF01757">
    <property type="entry name" value="Acyl_transf_3"/>
    <property type="match status" value="1"/>
</dbReference>
<accession>A0A914CED8</accession>
<protein>
    <submittedName>
        <fullName evidence="4">Nose resistant to fluoxetine protein 6</fullName>
    </submittedName>
</protein>
<dbReference type="InterPro" id="IPR052728">
    <property type="entry name" value="O2_lipid_transport_reg"/>
</dbReference>
<evidence type="ECO:0000313" key="3">
    <source>
        <dbReference type="Proteomes" id="UP000887540"/>
    </source>
</evidence>
<keyword evidence="1" id="KW-0472">Membrane</keyword>
<feature type="domain" description="Acyltransferase 3" evidence="2">
    <location>
        <begin position="3"/>
        <end position="132"/>
    </location>
</feature>
<keyword evidence="3" id="KW-1185">Reference proteome</keyword>
<name>A0A914CED8_9BILA</name>
<proteinExistence type="predicted"/>
<sequence length="150" mass="17502">MSPQAWVLFYLHRFIRLSPPYFLMIAFYTWVFPLLTFESGNMATFLSPNNQLNFFCRQHWWTHLLYINNLVHPNEQCFGPGWYLASDMQMYIFTPILLIPLAFNKFLGVGIAALVFIASIAANIATVYKHHYPLTSEFLGPRDPKTTDME</sequence>
<keyword evidence="1" id="KW-1133">Transmembrane helix</keyword>
<reference evidence="4" key="1">
    <citation type="submission" date="2022-11" db="UniProtKB">
        <authorList>
            <consortium name="WormBaseParasite"/>
        </authorList>
    </citation>
    <scope>IDENTIFICATION</scope>
</reference>
<dbReference type="InterPro" id="IPR002656">
    <property type="entry name" value="Acyl_transf_3_dom"/>
</dbReference>
<dbReference type="PANTHER" id="PTHR11161">
    <property type="entry name" value="O-ACYLTRANSFERASE"/>
    <property type="match status" value="1"/>
</dbReference>
<dbReference type="AlphaFoldDB" id="A0A914CED8"/>
<feature type="transmembrane region" description="Helical" evidence="1">
    <location>
        <begin position="106"/>
        <end position="128"/>
    </location>
</feature>
<dbReference type="Proteomes" id="UP000887540">
    <property type="component" value="Unplaced"/>
</dbReference>
<evidence type="ECO:0000313" key="4">
    <source>
        <dbReference type="WBParaSite" id="ACRNAN_Path_885.g3405.t1"/>
    </source>
</evidence>
<organism evidence="3 4">
    <name type="scientific">Acrobeloides nanus</name>
    <dbReference type="NCBI Taxonomy" id="290746"/>
    <lineage>
        <taxon>Eukaryota</taxon>
        <taxon>Metazoa</taxon>
        <taxon>Ecdysozoa</taxon>
        <taxon>Nematoda</taxon>
        <taxon>Chromadorea</taxon>
        <taxon>Rhabditida</taxon>
        <taxon>Tylenchina</taxon>
        <taxon>Cephalobomorpha</taxon>
        <taxon>Cephaloboidea</taxon>
        <taxon>Cephalobidae</taxon>
        <taxon>Acrobeloides</taxon>
    </lineage>
</organism>